<feature type="transmembrane region" description="Helical" evidence="6">
    <location>
        <begin position="206"/>
        <end position="227"/>
    </location>
</feature>
<dbReference type="SUPFAM" id="SSF56784">
    <property type="entry name" value="HAD-like"/>
    <property type="match status" value="1"/>
</dbReference>
<dbReference type="Gene3D" id="3.40.1110.10">
    <property type="entry name" value="Calcium-transporting ATPase, cytoplasmic domain N"/>
    <property type="match status" value="1"/>
</dbReference>
<keyword evidence="4 6" id="KW-0472">Membrane</keyword>
<keyword evidence="2 6" id="KW-0812">Transmembrane</keyword>
<feature type="transmembrane region" description="Helical" evidence="6">
    <location>
        <begin position="1449"/>
        <end position="1470"/>
    </location>
</feature>
<reference evidence="8" key="1">
    <citation type="submission" date="2020-01" db="EMBL/GenBank/DDBJ databases">
        <title>Development of genomics and gene disruption for Polysphondylium violaceum indicates a role for the polyketide synthase stlB in stalk morphogenesis.</title>
        <authorList>
            <person name="Narita B."/>
            <person name="Kawabe Y."/>
            <person name="Kin K."/>
            <person name="Saito T."/>
            <person name="Gibbs R."/>
            <person name="Kuspa A."/>
            <person name="Muzny D."/>
            <person name="Queller D."/>
            <person name="Richards S."/>
            <person name="Strassman J."/>
            <person name="Sucgang R."/>
            <person name="Worley K."/>
            <person name="Schaap P."/>
        </authorList>
    </citation>
    <scope>NUCLEOTIDE SEQUENCE</scope>
    <source>
        <strain evidence="8">QSvi11</strain>
    </source>
</reference>
<feature type="compositionally biased region" description="Low complexity" evidence="5">
    <location>
        <begin position="1"/>
        <end position="54"/>
    </location>
</feature>
<proteinExistence type="predicted"/>
<feature type="transmembrane region" description="Helical" evidence="6">
    <location>
        <begin position="1490"/>
        <end position="1508"/>
    </location>
</feature>
<keyword evidence="9" id="KW-1185">Reference proteome</keyword>
<dbReference type="PANTHER" id="PTHR13219:SF6">
    <property type="entry name" value="TRANSMEMBRANE PROTEIN 94"/>
    <property type="match status" value="1"/>
</dbReference>
<feature type="region of interest" description="Disordered" evidence="5">
    <location>
        <begin position="1"/>
        <end position="116"/>
    </location>
</feature>
<feature type="compositionally biased region" description="Polar residues" evidence="5">
    <location>
        <begin position="93"/>
        <end position="115"/>
    </location>
</feature>
<feature type="compositionally biased region" description="Low complexity" evidence="5">
    <location>
        <begin position="831"/>
        <end position="847"/>
    </location>
</feature>
<keyword evidence="3 6" id="KW-1133">Transmembrane helix</keyword>
<feature type="region of interest" description="Disordered" evidence="5">
    <location>
        <begin position="821"/>
        <end position="935"/>
    </location>
</feature>
<dbReference type="PANTHER" id="PTHR13219">
    <property type="entry name" value="TRANSMEMBRANE PROTEIN 94"/>
    <property type="match status" value="1"/>
</dbReference>
<dbReference type="SUPFAM" id="SSF81660">
    <property type="entry name" value="Metal cation-transporting ATPase, ATP-binding domain N"/>
    <property type="match status" value="1"/>
</dbReference>
<dbReference type="Pfam" id="PF13246">
    <property type="entry name" value="Cation_ATPase"/>
    <property type="match status" value="1"/>
</dbReference>
<feature type="transmembrane region" description="Helical" evidence="6">
    <location>
        <begin position="1529"/>
        <end position="1553"/>
    </location>
</feature>
<name>A0A8J4PLX9_9MYCE</name>
<feature type="transmembrane region" description="Helical" evidence="6">
    <location>
        <begin position="1594"/>
        <end position="1614"/>
    </location>
</feature>
<dbReference type="SUPFAM" id="SSF81665">
    <property type="entry name" value="Calcium ATPase, transmembrane domain M"/>
    <property type="match status" value="1"/>
</dbReference>
<dbReference type="Gene3D" id="1.20.1110.10">
    <property type="entry name" value="Calcium-transporting ATPase, transmembrane domain"/>
    <property type="match status" value="1"/>
</dbReference>
<evidence type="ECO:0000256" key="4">
    <source>
        <dbReference type="ARBA" id="ARBA00023136"/>
    </source>
</evidence>
<feature type="region of interest" description="Disordered" evidence="5">
    <location>
        <begin position="966"/>
        <end position="1135"/>
    </location>
</feature>
<accession>A0A8J4PLX9</accession>
<dbReference type="OrthoDB" id="5568754at2759"/>
<evidence type="ECO:0000313" key="8">
    <source>
        <dbReference type="EMBL" id="KAF2069378.1"/>
    </source>
</evidence>
<feature type="compositionally biased region" description="Basic residues" evidence="5">
    <location>
        <begin position="1060"/>
        <end position="1075"/>
    </location>
</feature>
<evidence type="ECO:0000256" key="6">
    <source>
        <dbReference type="SAM" id="Phobius"/>
    </source>
</evidence>
<feature type="transmembrane region" description="Helical" evidence="6">
    <location>
        <begin position="434"/>
        <end position="454"/>
    </location>
</feature>
<evidence type="ECO:0000256" key="1">
    <source>
        <dbReference type="ARBA" id="ARBA00004370"/>
    </source>
</evidence>
<organism evidence="8 9">
    <name type="scientific">Polysphondylium violaceum</name>
    <dbReference type="NCBI Taxonomy" id="133409"/>
    <lineage>
        <taxon>Eukaryota</taxon>
        <taxon>Amoebozoa</taxon>
        <taxon>Evosea</taxon>
        <taxon>Eumycetozoa</taxon>
        <taxon>Dictyostelia</taxon>
        <taxon>Dictyosteliales</taxon>
        <taxon>Dictyosteliaceae</taxon>
        <taxon>Polysphondylium</taxon>
    </lineage>
</organism>
<feature type="compositionally biased region" description="Low complexity" evidence="5">
    <location>
        <begin position="64"/>
        <end position="77"/>
    </location>
</feature>
<dbReference type="GO" id="GO:0000166">
    <property type="term" value="F:nucleotide binding"/>
    <property type="evidence" value="ECO:0007669"/>
    <property type="project" value="InterPro"/>
</dbReference>
<feature type="domain" description="Cation-transporting P-type ATPase C-terminal" evidence="7">
    <location>
        <begin position="1483"/>
        <end position="1683"/>
    </location>
</feature>
<evidence type="ECO:0000313" key="9">
    <source>
        <dbReference type="Proteomes" id="UP000695562"/>
    </source>
</evidence>
<dbReference type="EMBL" id="AJWJ01000675">
    <property type="protein sequence ID" value="KAF2069378.1"/>
    <property type="molecule type" value="Genomic_DNA"/>
</dbReference>
<comment type="caution">
    <text evidence="8">The sequence shown here is derived from an EMBL/GenBank/DDBJ whole genome shotgun (WGS) entry which is preliminary data.</text>
</comment>
<feature type="compositionally biased region" description="Acidic residues" evidence="5">
    <location>
        <begin position="969"/>
        <end position="1002"/>
    </location>
</feature>
<feature type="compositionally biased region" description="Acidic residues" evidence="5">
    <location>
        <begin position="1124"/>
        <end position="1133"/>
    </location>
</feature>
<feature type="transmembrane region" description="Helical" evidence="6">
    <location>
        <begin position="179"/>
        <end position="200"/>
    </location>
</feature>
<dbReference type="InterPro" id="IPR039720">
    <property type="entry name" value="TMEM94"/>
</dbReference>
<dbReference type="InterPro" id="IPR023298">
    <property type="entry name" value="ATPase_P-typ_TM_dom_sf"/>
</dbReference>
<feature type="transmembrane region" description="Helical" evidence="6">
    <location>
        <begin position="1659"/>
        <end position="1677"/>
    </location>
</feature>
<dbReference type="GO" id="GO:0016020">
    <property type="term" value="C:membrane"/>
    <property type="evidence" value="ECO:0007669"/>
    <property type="project" value="UniProtKB-SubCell"/>
</dbReference>
<evidence type="ECO:0000256" key="3">
    <source>
        <dbReference type="ARBA" id="ARBA00022989"/>
    </source>
</evidence>
<dbReference type="InterPro" id="IPR006068">
    <property type="entry name" value="ATPase_P-typ_cation-transptr_C"/>
</dbReference>
<feature type="compositionally biased region" description="Basic residues" evidence="5">
    <location>
        <begin position="1089"/>
        <end position="1108"/>
    </location>
</feature>
<evidence type="ECO:0000259" key="7">
    <source>
        <dbReference type="Pfam" id="PF00689"/>
    </source>
</evidence>
<dbReference type="InterPro" id="IPR023214">
    <property type="entry name" value="HAD_sf"/>
</dbReference>
<dbReference type="InterPro" id="IPR036412">
    <property type="entry name" value="HAD-like_sf"/>
</dbReference>
<evidence type="ECO:0000256" key="5">
    <source>
        <dbReference type="SAM" id="MobiDB-lite"/>
    </source>
</evidence>
<sequence length="1710" mass="192527">MDKDTSISSSSNNNNSNTNYSESIDENNSGNHNSNSNTTSTTTTTAANSKQSSNVIIIDRFRSHSQGNSNNSNGNKSPTILNKEKGNTHNRSHSQQNNTQRNSLSANDNNKSSPVSIKDDISVSFFDTYSDNQKIHQHPETGLTSKYVTENLIALVNQILETKEASNPFSSISILKKELLKVTPMLYILGVFLLIIAYGLRYEHGFQSVYLIVQAGLLLLFIVLYLYMHNRELKLEHNETISKARGHLKRYQQYGDNLQDGVTTVSDSISLLSVCRDQRWRKVPINLLIQGDLVSLREGELVPVHLECIEPDFRDIHLQPDEVYTSELLQQKLLLSNPSLSKDDTQPLREKLFQSGRSCFLLKETPCFNQISMSIDEPDKRRPINPVINAINYIYVVIERFLWASVAVSLFANIFRSIFQDERDLVDLLIIRQVNLIIAFSFVMLPCVLLLITYSIGHAKLLALFDVLQERSLKGEISENHPALNFDSDVIDDKIPDIPFKLLLNYWEAILSTKHVAFSHSSHLLHSIASTTVICCIDKEGIVSEPVNTIGEISFLKDELVRLELSSEYSHTQYSITFSDNQWRDHINSLKPLGLDCILNRTCRINSDLSRPSSSTIPASTSFSQDQASKLQLIRDREDTSDSNSQCLCLLAKEIGFSDDVPNQYVRLKEIHTLTQHHSCKQHHPSDPTVEPTPYMISLVSKDINSETLQLLTKGSTELVMENCQQYWDGETLKNFGERERELVRQLYHKWVSNESLKAIAFAYKPIEPQFKKLFSNGSVNSPLVDIRFSSNTFHSRKNSKSHSNDPANTSLRAQIASKSIETQNDKQQQHKQQASGSILTSSGSLIEQGSSHPSATTNTNTGAAKKKVDISPLSPLPSNDRFLSPKTPGNDIVIVVESPLPGSLGPTPKLKKKRRTSNRNNANHPRKPSLLSNVSNLLNLPPVELEFESGNESDGGNAAIKKIQIVPSDDDDDQDEYDVNENSVDEDDSDDEGNSGDEDQVIEMTITELDPPIILNVENLDDEEVEAEYSNNDSETESDHIPPMAEVIAYSESEESDSRKKKKRTSMFSKKRFKSSSSSSKKDDKDKDKKKKKGKKSSSSKKDKKKQKQLEQQQEEERQRQQEEDEENDIFEIDTSTPHLVIDDHLISHSHNNSIGNDDLKSKLDEIMIQRYNGSSLGDSCIGDELANMSLDNNDLLEQLQMNQVFIGMAGMKVLPKPHSNHFVEVLRAAGIRFVYFSDDDRRASTSFANKLGLETDWNCCISLRDPGPNDSQIPEGPSRLPKGISSIRKHLEEVDNVPLLVPMFSDSDKKTKEEMIRILQENGEVVCCIGSALNYDNTSIFCQSDLAFSLEPAVPRCLDLPLSKSDPLPLLTSRNFFETTSITSHLPMTASHIETKRVPSEFPSTHSLCSDITSLPCSLVFHRRTDFNEILKFFHIGRQLLTNTRQCLLFILSASMSLVLMTLLAGILAVSLGKDGVVGEVPMTGLQLMWLEFIIIPLIGFSLLATPEERGVMTTLSPKNNKEFKHIPTFAQYIAIRLVPSILLTTFFFLWSLHSLTGASWANIFGASLSDWDGRSNPDVSYSDALLVSQNIMMFAFVYYLCITSISFIHHTESIRKFNPLRNYVWVGIVILCLSLQIAFSFISLKAIGGIHLLKQVSWELYIVLFAWAIVVIILDEFVKNLYKKWFEDLQLELRLEFDTKLGMHSPI</sequence>
<protein>
    <recommendedName>
        <fullName evidence="7">Cation-transporting P-type ATPase C-terminal domain-containing protein</fullName>
    </recommendedName>
</protein>
<evidence type="ECO:0000256" key="2">
    <source>
        <dbReference type="ARBA" id="ARBA00022692"/>
    </source>
</evidence>
<feature type="transmembrane region" description="Helical" evidence="6">
    <location>
        <begin position="390"/>
        <end position="414"/>
    </location>
</feature>
<comment type="subcellular location">
    <subcellularLocation>
        <location evidence="1">Membrane</location>
    </subcellularLocation>
</comment>
<dbReference type="InterPro" id="IPR023299">
    <property type="entry name" value="ATPase_P-typ_cyto_dom_N"/>
</dbReference>
<gene>
    <name evidence="8" type="ORF">CYY_009303</name>
</gene>
<dbReference type="Proteomes" id="UP000695562">
    <property type="component" value="Unassembled WGS sequence"/>
</dbReference>
<dbReference type="Pfam" id="PF00689">
    <property type="entry name" value="Cation_ATPase_C"/>
    <property type="match status" value="1"/>
</dbReference>
<dbReference type="Gene3D" id="3.40.50.1000">
    <property type="entry name" value="HAD superfamily/HAD-like"/>
    <property type="match status" value="1"/>
</dbReference>
<feature type="transmembrane region" description="Helical" evidence="6">
    <location>
        <begin position="1626"/>
        <end position="1647"/>
    </location>
</feature>